<dbReference type="PANTHER" id="PTHR13138:SF3">
    <property type="entry name" value="CD2 ANTIGEN CYTOPLASMIC TAIL-BINDING PROTEIN 2"/>
    <property type="match status" value="1"/>
</dbReference>
<dbReference type="SUPFAM" id="SSF55277">
    <property type="entry name" value="GYF domain"/>
    <property type="match status" value="1"/>
</dbReference>
<sequence length="345" mass="40013">MFQDEVVAEEQSKRFKGKHSLDSDEEDEVDKYDVLKEDDIEGQEEATLDFDEGVQITPFNMREEMEEGHFDKNGTYIFDKKDEVQDNWMDNIDWVRVKEREKNPKRKMDEDSDEDDAPLDKKHIYTEMLKILEPGEMVTKALRRLGGNKGKFQTASQRWKAKKLKGNKPVTKESEADAGNKEKLLELTSLADRLISDGDMEAYELTFEKINYLLKHKNPKGKVKFEIPQDADSDDALDMFAENFDENEKKDKVEPEPESNGASNGKKIEEKGKEVSEAAEEDDDTVKWEYKWENKETATIHGPFTSSQMLTWTEENFFPDGVFVRKVDGGGEFYTSKRIDFDLYT</sequence>
<dbReference type="EMBL" id="JAZGQO010000002">
    <property type="protein sequence ID" value="KAK6190714.1"/>
    <property type="molecule type" value="Genomic_DNA"/>
</dbReference>
<evidence type="ECO:0000313" key="3">
    <source>
        <dbReference type="EMBL" id="KAK6190714.1"/>
    </source>
</evidence>
<evidence type="ECO:0000256" key="1">
    <source>
        <dbReference type="SAM" id="MobiDB-lite"/>
    </source>
</evidence>
<dbReference type="SMART" id="SM00444">
    <property type="entry name" value="GYF"/>
    <property type="match status" value="1"/>
</dbReference>
<feature type="region of interest" description="Disordered" evidence="1">
    <location>
        <begin position="149"/>
        <end position="177"/>
    </location>
</feature>
<dbReference type="PANTHER" id="PTHR13138">
    <property type="entry name" value="PROTEIN LIN1"/>
    <property type="match status" value="1"/>
</dbReference>
<reference evidence="3 4" key="1">
    <citation type="submission" date="2024-01" db="EMBL/GenBank/DDBJ databases">
        <title>The genome of the rayed Mediterranean limpet Patella caerulea (Linnaeus, 1758).</title>
        <authorList>
            <person name="Anh-Thu Weber A."/>
            <person name="Halstead-Nussloch G."/>
        </authorList>
    </citation>
    <scope>NUCLEOTIDE SEQUENCE [LARGE SCALE GENOMIC DNA]</scope>
    <source>
        <strain evidence="3">AATW-2023a</strain>
        <tissue evidence="3">Whole specimen</tissue>
    </source>
</reference>
<evidence type="ECO:0000313" key="4">
    <source>
        <dbReference type="Proteomes" id="UP001347796"/>
    </source>
</evidence>
<dbReference type="InterPro" id="IPR003169">
    <property type="entry name" value="GYF"/>
</dbReference>
<feature type="domain" description="GYF" evidence="2">
    <location>
        <begin position="285"/>
        <end position="342"/>
    </location>
</feature>
<proteinExistence type="predicted"/>
<dbReference type="AlphaFoldDB" id="A0AAN8PZY0"/>
<feature type="region of interest" description="Disordered" evidence="1">
    <location>
        <begin position="1"/>
        <end position="31"/>
    </location>
</feature>
<dbReference type="FunFam" id="3.30.1490.40:FF:000005">
    <property type="entry name" value="CD2 antigen cytoplasmic tail-binding protein 2"/>
    <property type="match status" value="1"/>
</dbReference>
<feature type="region of interest" description="Disordered" evidence="1">
    <location>
        <begin position="245"/>
        <end position="284"/>
    </location>
</feature>
<dbReference type="Gene3D" id="3.30.1490.40">
    <property type="match status" value="1"/>
</dbReference>
<dbReference type="InterPro" id="IPR039905">
    <property type="entry name" value="CD2BP2/Lin1"/>
</dbReference>
<protein>
    <recommendedName>
        <fullName evidence="2">GYF domain-containing protein</fullName>
    </recommendedName>
</protein>
<dbReference type="Pfam" id="PF02213">
    <property type="entry name" value="GYF"/>
    <property type="match status" value="1"/>
</dbReference>
<feature type="compositionally biased region" description="Basic and acidic residues" evidence="1">
    <location>
        <begin position="266"/>
        <end position="276"/>
    </location>
</feature>
<dbReference type="GO" id="GO:0005682">
    <property type="term" value="C:U5 snRNP"/>
    <property type="evidence" value="ECO:0007669"/>
    <property type="project" value="InterPro"/>
</dbReference>
<comment type="caution">
    <text evidence="3">The sequence shown here is derived from an EMBL/GenBank/DDBJ whole genome shotgun (WGS) entry which is preliminary data.</text>
</comment>
<dbReference type="CDD" id="cd00072">
    <property type="entry name" value="GYF"/>
    <property type="match status" value="1"/>
</dbReference>
<keyword evidence="4" id="KW-1185">Reference proteome</keyword>
<dbReference type="PROSITE" id="PS50829">
    <property type="entry name" value="GYF"/>
    <property type="match status" value="1"/>
</dbReference>
<gene>
    <name evidence="3" type="ORF">SNE40_002517</name>
</gene>
<feature type="compositionally biased region" description="Basic and acidic residues" evidence="1">
    <location>
        <begin position="99"/>
        <end position="109"/>
    </location>
</feature>
<evidence type="ECO:0000259" key="2">
    <source>
        <dbReference type="PROSITE" id="PS50829"/>
    </source>
</evidence>
<organism evidence="3 4">
    <name type="scientific">Patella caerulea</name>
    <name type="common">Rayed Mediterranean limpet</name>
    <dbReference type="NCBI Taxonomy" id="87958"/>
    <lineage>
        <taxon>Eukaryota</taxon>
        <taxon>Metazoa</taxon>
        <taxon>Spiralia</taxon>
        <taxon>Lophotrochozoa</taxon>
        <taxon>Mollusca</taxon>
        <taxon>Gastropoda</taxon>
        <taxon>Patellogastropoda</taxon>
        <taxon>Patelloidea</taxon>
        <taxon>Patellidae</taxon>
        <taxon>Patella</taxon>
    </lineage>
</organism>
<feature type="compositionally biased region" description="Basic and acidic residues" evidence="1">
    <location>
        <begin position="246"/>
        <end position="255"/>
    </location>
</feature>
<dbReference type="InterPro" id="IPR035445">
    <property type="entry name" value="GYF-like_dom_sf"/>
</dbReference>
<dbReference type="Proteomes" id="UP001347796">
    <property type="component" value="Unassembled WGS sequence"/>
</dbReference>
<feature type="region of interest" description="Disordered" evidence="1">
    <location>
        <begin position="99"/>
        <end position="119"/>
    </location>
</feature>
<name>A0AAN8PZY0_PATCE</name>
<accession>A0AAN8PZY0</accession>